<sequence length="77" mass="8718">MKVNVIFFGVLVDLVGQSMLTIQDADNIDDLKMKLVTRYPGLEGYTYRMAVNQQMIENNKRLFDNDTIAMMPPFAGG</sequence>
<dbReference type="Pfam" id="PF02597">
    <property type="entry name" value="ThiS"/>
    <property type="match status" value="1"/>
</dbReference>
<dbReference type="InterPro" id="IPR003749">
    <property type="entry name" value="ThiS/MoaD-like"/>
</dbReference>
<dbReference type="RefSeq" id="WP_255186995.1">
    <property type="nucleotide sequence ID" value="NZ_CP113517.1"/>
</dbReference>
<protein>
    <submittedName>
        <fullName evidence="1">MoaD/ThiS family protein</fullName>
    </submittedName>
</protein>
<gene>
    <name evidence="1" type="ORF">NM686_006115</name>
</gene>
<name>A0ABY7GNK7_9GAMM</name>
<dbReference type="CDD" id="cd00754">
    <property type="entry name" value="Ubl_MoaD"/>
    <property type="match status" value="1"/>
</dbReference>
<accession>A0ABY7GNK7</accession>
<dbReference type="InterPro" id="IPR016155">
    <property type="entry name" value="Mopterin_synth/thiamin_S_b"/>
</dbReference>
<dbReference type="InterPro" id="IPR012675">
    <property type="entry name" value="Beta-grasp_dom_sf"/>
</dbReference>
<dbReference type="Gene3D" id="3.10.20.30">
    <property type="match status" value="1"/>
</dbReference>
<reference evidence="1" key="1">
    <citation type="submission" date="2022-11" db="EMBL/GenBank/DDBJ databases">
        <title>Methylomonas rapida sp. nov., Carotenoid-Producing Obligate Methanotrophs with High Growth Characteristics and Biotechnological Potential.</title>
        <authorList>
            <person name="Tikhonova E.N."/>
            <person name="Suleimanov R.Z."/>
            <person name="Miroshnikov K."/>
            <person name="Oshkin I.Y."/>
            <person name="Belova S.E."/>
            <person name="Danilova O.V."/>
            <person name="Ashikhmin A."/>
            <person name="Konopkin A."/>
            <person name="But S.Y."/>
            <person name="Khmelenina V.N."/>
            <person name="Kuznetsov N."/>
            <person name="Pimenov N.V."/>
            <person name="Dedysh S.N."/>
        </authorList>
    </citation>
    <scope>NUCLEOTIDE SEQUENCE</scope>
    <source>
        <strain evidence="1">MP1</strain>
    </source>
</reference>
<evidence type="ECO:0000313" key="2">
    <source>
        <dbReference type="Proteomes" id="UP001162780"/>
    </source>
</evidence>
<dbReference type="Proteomes" id="UP001162780">
    <property type="component" value="Chromosome"/>
</dbReference>
<dbReference type="SUPFAM" id="SSF54285">
    <property type="entry name" value="MoaD/ThiS"/>
    <property type="match status" value="1"/>
</dbReference>
<organism evidence="1 2">
    <name type="scientific">Methylomonas rapida</name>
    <dbReference type="NCBI Taxonomy" id="2963939"/>
    <lineage>
        <taxon>Bacteria</taxon>
        <taxon>Pseudomonadati</taxon>
        <taxon>Pseudomonadota</taxon>
        <taxon>Gammaproteobacteria</taxon>
        <taxon>Methylococcales</taxon>
        <taxon>Methylococcaceae</taxon>
        <taxon>Methylomonas</taxon>
    </lineage>
</organism>
<dbReference type="EMBL" id="CP113517">
    <property type="protein sequence ID" value="WAR46090.1"/>
    <property type="molecule type" value="Genomic_DNA"/>
</dbReference>
<keyword evidence="2" id="KW-1185">Reference proteome</keyword>
<evidence type="ECO:0000313" key="1">
    <source>
        <dbReference type="EMBL" id="WAR46090.1"/>
    </source>
</evidence>
<proteinExistence type="predicted"/>